<reference evidence="3" key="1">
    <citation type="submission" date="2020-05" db="EMBL/GenBank/DDBJ databases">
        <authorList>
            <person name="Chiriac C."/>
            <person name="Salcher M."/>
            <person name="Ghai R."/>
            <person name="Kavagutti S V."/>
        </authorList>
    </citation>
    <scope>NUCLEOTIDE SEQUENCE</scope>
</reference>
<sequence>MIARTRADRSPPVRRLASDRGNATVEFALVAPLLLAVGLAVLQIALALHIRATITAAAAEGARAAALAGSDLGAGERRTRALLAGNVAGDVIEDITVWREVRDGALVIAVGVDAQLPLLGLLGPTVMHVNGHALAEQQ</sequence>
<evidence type="ECO:0000313" key="3">
    <source>
        <dbReference type="EMBL" id="CAB4966436.1"/>
    </source>
</evidence>
<organism evidence="3">
    <name type="scientific">freshwater metagenome</name>
    <dbReference type="NCBI Taxonomy" id="449393"/>
    <lineage>
        <taxon>unclassified sequences</taxon>
        <taxon>metagenomes</taxon>
        <taxon>ecological metagenomes</taxon>
    </lineage>
</organism>
<protein>
    <submittedName>
        <fullName evidence="3">Unannotated protein</fullName>
    </submittedName>
</protein>
<evidence type="ECO:0000259" key="2">
    <source>
        <dbReference type="Pfam" id="PF07811"/>
    </source>
</evidence>
<evidence type="ECO:0000256" key="1">
    <source>
        <dbReference type="SAM" id="Phobius"/>
    </source>
</evidence>
<keyword evidence="1" id="KW-0812">Transmembrane</keyword>
<dbReference type="EMBL" id="CAFBNE010000123">
    <property type="protein sequence ID" value="CAB4966436.1"/>
    <property type="molecule type" value="Genomic_DNA"/>
</dbReference>
<keyword evidence="1" id="KW-1133">Transmembrane helix</keyword>
<feature type="domain" description="TadE-like" evidence="2">
    <location>
        <begin position="21"/>
        <end position="63"/>
    </location>
</feature>
<dbReference type="InterPro" id="IPR012495">
    <property type="entry name" value="TadE-like_dom"/>
</dbReference>
<dbReference type="AlphaFoldDB" id="A0A6J7LDQ9"/>
<name>A0A6J7LDQ9_9ZZZZ</name>
<gene>
    <name evidence="3" type="ORF">UFOPK3772_02801</name>
</gene>
<feature type="transmembrane region" description="Helical" evidence="1">
    <location>
        <begin position="27"/>
        <end position="48"/>
    </location>
</feature>
<proteinExistence type="predicted"/>
<accession>A0A6J7LDQ9</accession>
<dbReference type="Pfam" id="PF07811">
    <property type="entry name" value="TadE"/>
    <property type="match status" value="1"/>
</dbReference>
<keyword evidence="1" id="KW-0472">Membrane</keyword>